<evidence type="ECO:0000256" key="3">
    <source>
        <dbReference type="ARBA" id="ARBA00022475"/>
    </source>
</evidence>
<evidence type="ECO:0000259" key="12">
    <source>
        <dbReference type="Pfam" id="PF12019"/>
    </source>
</evidence>
<evidence type="ECO:0000256" key="11">
    <source>
        <dbReference type="SAM" id="Phobius"/>
    </source>
</evidence>
<protein>
    <recommendedName>
        <fullName evidence="2">Type II secretion system protein H</fullName>
    </recommendedName>
    <alternativeName>
        <fullName evidence="10">General secretion pathway protein H</fullName>
    </alternativeName>
</protein>
<evidence type="ECO:0000256" key="7">
    <source>
        <dbReference type="ARBA" id="ARBA00022989"/>
    </source>
</evidence>
<gene>
    <name evidence="13" type="ORF">GZ77_08120</name>
</gene>
<dbReference type="EMBL" id="JOKG01000002">
    <property type="protein sequence ID" value="KEQ14346.1"/>
    <property type="molecule type" value="Genomic_DNA"/>
</dbReference>
<comment type="subcellular location">
    <subcellularLocation>
        <location evidence="1">Cell inner membrane</location>
        <topology evidence="1">Single-pass membrane protein</topology>
    </subcellularLocation>
</comment>
<keyword evidence="3" id="KW-1003">Cell membrane</keyword>
<comment type="caution">
    <text evidence="13">The sequence shown here is derived from an EMBL/GenBank/DDBJ whole genome shotgun (WGS) entry which is preliminary data.</text>
</comment>
<comment type="similarity">
    <text evidence="9">Belongs to the GSP H family.</text>
</comment>
<dbReference type="Proteomes" id="UP000028006">
    <property type="component" value="Unassembled WGS sequence"/>
</dbReference>
<dbReference type="RefSeq" id="WP_034874196.1">
    <property type="nucleotide sequence ID" value="NZ_JOKG01000002.1"/>
</dbReference>
<keyword evidence="8 11" id="KW-0472">Membrane</keyword>
<dbReference type="NCBIfam" id="TIGR02532">
    <property type="entry name" value="IV_pilin_GFxxxE"/>
    <property type="match status" value="1"/>
</dbReference>
<evidence type="ECO:0000256" key="4">
    <source>
        <dbReference type="ARBA" id="ARBA00022481"/>
    </source>
</evidence>
<keyword evidence="7 11" id="KW-1133">Transmembrane helix</keyword>
<dbReference type="GO" id="GO:0015627">
    <property type="term" value="C:type II protein secretion system complex"/>
    <property type="evidence" value="ECO:0007669"/>
    <property type="project" value="InterPro"/>
</dbReference>
<sequence length="167" mass="18692">MKLKAQQGFTLVELLVVLLIIGILLGITLLSPITGSAQKTTQQQAGRLQVLFEQVRDKALLENAEYGFSVDEDGFYRWWVLPLESREWLSINEKPFQPYRPPASIEIVLNTADVALPALDFNEDGPSVVFYSDRQVTPFALSVSPVENKKQTVVLQTDGLSDIEVTR</sequence>
<dbReference type="GO" id="GO:0005886">
    <property type="term" value="C:plasma membrane"/>
    <property type="evidence" value="ECO:0007669"/>
    <property type="project" value="UniProtKB-SubCell"/>
</dbReference>
<proteinExistence type="inferred from homology"/>
<evidence type="ECO:0000256" key="5">
    <source>
        <dbReference type="ARBA" id="ARBA00022519"/>
    </source>
</evidence>
<dbReference type="GO" id="GO:0015628">
    <property type="term" value="P:protein secretion by the type II secretion system"/>
    <property type="evidence" value="ECO:0007669"/>
    <property type="project" value="InterPro"/>
</dbReference>
<dbReference type="PROSITE" id="PS00409">
    <property type="entry name" value="PROKAR_NTER_METHYL"/>
    <property type="match status" value="1"/>
</dbReference>
<keyword evidence="14" id="KW-1185">Reference proteome</keyword>
<dbReference type="InterPro" id="IPR012902">
    <property type="entry name" value="N_methyl_site"/>
</dbReference>
<evidence type="ECO:0000256" key="9">
    <source>
        <dbReference type="ARBA" id="ARBA00025772"/>
    </source>
</evidence>
<feature type="transmembrane region" description="Helical" evidence="11">
    <location>
        <begin position="12"/>
        <end position="33"/>
    </location>
</feature>
<dbReference type="PRINTS" id="PR00885">
    <property type="entry name" value="BCTERIALGSPH"/>
</dbReference>
<dbReference type="AlphaFoldDB" id="A0A081N7C3"/>
<dbReference type="InterPro" id="IPR045584">
    <property type="entry name" value="Pilin-like"/>
</dbReference>
<evidence type="ECO:0000256" key="1">
    <source>
        <dbReference type="ARBA" id="ARBA00004377"/>
    </source>
</evidence>
<evidence type="ECO:0000256" key="8">
    <source>
        <dbReference type="ARBA" id="ARBA00023136"/>
    </source>
</evidence>
<dbReference type="InterPro" id="IPR002416">
    <property type="entry name" value="T2SS_protein-GspH"/>
</dbReference>
<keyword evidence="5" id="KW-0997">Cell inner membrane</keyword>
<feature type="domain" description="General secretion pathway GspH" evidence="12">
    <location>
        <begin position="44"/>
        <end position="159"/>
    </location>
</feature>
<dbReference type="Gene3D" id="3.55.40.10">
    <property type="entry name" value="minor pseudopilin epsh domain"/>
    <property type="match status" value="1"/>
</dbReference>
<evidence type="ECO:0000256" key="10">
    <source>
        <dbReference type="ARBA" id="ARBA00030775"/>
    </source>
</evidence>
<evidence type="ECO:0000256" key="2">
    <source>
        <dbReference type="ARBA" id="ARBA00021549"/>
    </source>
</evidence>
<dbReference type="eggNOG" id="COG2165">
    <property type="taxonomic scope" value="Bacteria"/>
</dbReference>
<dbReference type="Pfam" id="PF12019">
    <property type="entry name" value="GspH"/>
    <property type="match status" value="1"/>
</dbReference>
<dbReference type="Pfam" id="PF07963">
    <property type="entry name" value="N_methyl"/>
    <property type="match status" value="1"/>
</dbReference>
<reference evidence="13 14" key="1">
    <citation type="submission" date="2014-06" db="EMBL/GenBank/DDBJ databases">
        <title>Whole Genome Sequences of Three Symbiotic Endozoicomonas Bacteria.</title>
        <authorList>
            <person name="Neave M.J."/>
            <person name="Apprill A."/>
            <person name="Voolstra C.R."/>
        </authorList>
    </citation>
    <scope>NUCLEOTIDE SEQUENCE [LARGE SCALE GENOMIC DNA]</scope>
    <source>
        <strain evidence="13 14">LMG 24815</strain>
    </source>
</reference>
<dbReference type="InterPro" id="IPR022346">
    <property type="entry name" value="T2SS_GspH"/>
</dbReference>
<organism evidence="13 14">
    <name type="scientific">Endozoicomonas montiporae</name>
    <dbReference type="NCBI Taxonomy" id="1027273"/>
    <lineage>
        <taxon>Bacteria</taxon>
        <taxon>Pseudomonadati</taxon>
        <taxon>Pseudomonadota</taxon>
        <taxon>Gammaproteobacteria</taxon>
        <taxon>Oceanospirillales</taxon>
        <taxon>Endozoicomonadaceae</taxon>
        <taxon>Endozoicomonas</taxon>
    </lineage>
</organism>
<keyword evidence="6 11" id="KW-0812">Transmembrane</keyword>
<accession>A0A081N7C3</accession>
<evidence type="ECO:0000256" key="6">
    <source>
        <dbReference type="ARBA" id="ARBA00022692"/>
    </source>
</evidence>
<evidence type="ECO:0000313" key="14">
    <source>
        <dbReference type="Proteomes" id="UP000028006"/>
    </source>
</evidence>
<keyword evidence="4" id="KW-0488">Methylation</keyword>
<name>A0A081N7C3_9GAMM</name>
<dbReference type="SUPFAM" id="SSF54523">
    <property type="entry name" value="Pili subunits"/>
    <property type="match status" value="1"/>
</dbReference>
<evidence type="ECO:0000313" key="13">
    <source>
        <dbReference type="EMBL" id="KEQ14346.1"/>
    </source>
</evidence>